<sequence length="189" mass="20127">MEPTTFQYPTQPPKKNNLTPMLVVGGVLIVAVVISFLIIRQPKKVEEKKEPVVVENTSPSPTEVPKIDKKTVKIQVQNGTGTPGQAGLVVKALESAGFLADNIKTGNAETYDNKTTLITTKESFAQIIPDIEDSLKSTFDKFAVGSPNLGSTIEFDVVIVTGGKIFESPTSAPTSTSTPTLTVTPTPTP</sequence>
<proteinExistence type="predicted"/>
<evidence type="ECO:0000256" key="2">
    <source>
        <dbReference type="SAM" id="Phobius"/>
    </source>
</evidence>
<reference evidence="5" key="1">
    <citation type="submission" date="2017-09" db="EMBL/GenBank/DDBJ databases">
        <title>Depth-based differentiation of microbial function through sediment-hosted aquifers and enrichment of novel symbionts in the deep terrestrial subsurface.</title>
        <authorList>
            <person name="Probst A.J."/>
            <person name="Ladd B."/>
            <person name="Jarett J.K."/>
            <person name="Geller-Mcgrath D.E."/>
            <person name="Sieber C.M.K."/>
            <person name="Emerson J.B."/>
            <person name="Anantharaman K."/>
            <person name="Thomas B.C."/>
            <person name="Malmstrom R."/>
            <person name="Stieglmeier M."/>
            <person name="Klingl A."/>
            <person name="Woyke T."/>
            <person name="Ryan C.M."/>
            <person name="Banfield J.F."/>
        </authorList>
    </citation>
    <scope>NUCLEOTIDE SEQUENCE [LARGE SCALE GENOMIC DNA]</scope>
</reference>
<dbReference type="InterPro" id="IPR027381">
    <property type="entry name" value="LytR/CpsA/Psr_C"/>
</dbReference>
<accession>A0A2M6YTN1</accession>
<gene>
    <name evidence="4" type="ORF">COT02_03790</name>
</gene>
<protein>
    <recommendedName>
        <fullName evidence="3">LytR/CpsA/Psr regulator C-terminal domain-containing protein</fullName>
    </recommendedName>
</protein>
<organism evidence="4 5">
    <name type="scientific">Candidatus Roizmanbacteria bacterium CG07_land_8_20_14_0_80_34_15</name>
    <dbReference type="NCBI Taxonomy" id="1974849"/>
    <lineage>
        <taxon>Bacteria</taxon>
        <taxon>Candidatus Roizmaniibacteriota</taxon>
    </lineage>
</organism>
<dbReference type="Pfam" id="PF13399">
    <property type="entry name" value="LytR_C"/>
    <property type="match status" value="1"/>
</dbReference>
<dbReference type="EMBL" id="PEWY01000110">
    <property type="protein sequence ID" value="PIU36864.1"/>
    <property type="molecule type" value="Genomic_DNA"/>
</dbReference>
<comment type="caution">
    <text evidence="4">The sequence shown here is derived from an EMBL/GenBank/DDBJ whole genome shotgun (WGS) entry which is preliminary data.</text>
</comment>
<evidence type="ECO:0000313" key="5">
    <source>
        <dbReference type="Proteomes" id="UP000230184"/>
    </source>
</evidence>
<keyword evidence="2" id="KW-1133">Transmembrane helix</keyword>
<feature type="region of interest" description="Disordered" evidence="1">
    <location>
        <begin position="168"/>
        <end position="189"/>
    </location>
</feature>
<evidence type="ECO:0000313" key="4">
    <source>
        <dbReference type="EMBL" id="PIU36864.1"/>
    </source>
</evidence>
<name>A0A2M6YTN1_9BACT</name>
<keyword evidence="2" id="KW-0812">Transmembrane</keyword>
<feature type="transmembrane region" description="Helical" evidence="2">
    <location>
        <begin position="20"/>
        <end position="39"/>
    </location>
</feature>
<dbReference type="Proteomes" id="UP000230184">
    <property type="component" value="Unassembled WGS sequence"/>
</dbReference>
<evidence type="ECO:0000259" key="3">
    <source>
        <dbReference type="Pfam" id="PF13399"/>
    </source>
</evidence>
<feature type="domain" description="LytR/CpsA/Psr regulator C-terminal" evidence="3">
    <location>
        <begin position="71"/>
        <end position="132"/>
    </location>
</feature>
<keyword evidence="2" id="KW-0472">Membrane</keyword>
<dbReference type="Gene3D" id="3.30.70.2390">
    <property type="match status" value="1"/>
</dbReference>
<dbReference type="AlphaFoldDB" id="A0A2M6YTN1"/>
<evidence type="ECO:0000256" key="1">
    <source>
        <dbReference type="SAM" id="MobiDB-lite"/>
    </source>
</evidence>